<feature type="chain" id="PRO_5044300710" description="Secretory phospholipase A2 receptor" evidence="13">
    <location>
        <begin position="28"/>
        <end position="1479"/>
    </location>
</feature>
<keyword evidence="4 13" id="KW-0732">Signal</keyword>
<dbReference type="Ensembl" id="ENSDCDT00010031048.1">
    <property type="protein sequence ID" value="ENSDCDP00010025041.1"/>
    <property type="gene ID" value="ENSDCDG00010015937.1"/>
</dbReference>
<evidence type="ECO:0000256" key="8">
    <source>
        <dbReference type="ARBA" id="ARBA00023157"/>
    </source>
</evidence>
<dbReference type="Gene3D" id="2.80.10.50">
    <property type="match status" value="1"/>
</dbReference>
<dbReference type="PROSITE" id="PS00615">
    <property type="entry name" value="C_TYPE_LECTIN_1"/>
    <property type="match status" value="2"/>
</dbReference>
<feature type="domain" description="Fibronectin type-II" evidence="15">
    <location>
        <begin position="178"/>
        <end position="226"/>
    </location>
</feature>
<evidence type="ECO:0000256" key="4">
    <source>
        <dbReference type="ARBA" id="ARBA00022729"/>
    </source>
</evidence>
<keyword evidence="7 12" id="KW-0472">Membrane</keyword>
<evidence type="ECO:0000256" key="9">
    <source>
        <dbReference type="ARBA" id="ARBA00023170"/>
    </source>
</evidence>
<keyword evidence="17" id="KW-1185">Reference proteome</keyword>
<dbReference type="InterPro" id="IPR035992">
    <property type="entry name" value="Ricin_B-like_lectins"/>
</dbReference>
<dbReference type="InterPro" id="IPR000772">
    <property type="entry name" value="Ricin_B_lectin"/>
</dbReference>
<feature type="domain" description="C-type lectin" evidence="14">
    <location>
        <begin position="389"/>
        <end position="505"/>
    </location>
</feature>
<dbReference type="CDD" id="cd00062">
    <property type="entry name" value="FN2"/>
    <property type="match status" value="1"/>
</dbReference>
<dbReference type="SMART" id="SM00059">
    <property type="entry name" value="FN2"/>
    <property type="match status" value="1"/>
</dbReference>
<feature type="disulfide bond" evidence="11">
    <location>
        <begin position="197"/>
        <end position="224"/>
    </location>
</feature>
<feature type="domain" description="C-type lectin" evidence="14">
    <location>
        <begin position="974"/>
        <end position="1101"/>
    </location>
</feature>
<feature type="domain" description="C-type lectin" evidence="14">
    <location>
        <begin position="1131"/>
        <end position="1235"/>
    </location>
</feature>
<sequence length="1479" mass="166710">MPESRVRAALSPLTTTLLLLLLGGRDAAEEDPLVGEKELSELQGKGVFMLENVQWRKCFSLGPSGPVLDLCERPRRSALWKWVSRHRLFNLGSSRCLGVDVTDGARPLGLFECDAPHAVMWWRCSGSVLYSSSQYKLGLVGMTVVVDRRQSQTWRRFSTAEGPCSVPYEEIYTLQGNSHGMPCALPFKYNNMWYSECTAEGREDQHLWCATTSRYDREEKWGFCPSAEWGCGTTFWDSSEELGACYQFNLYTIVTWSQAHSTCRAQGGHLLSIGSLAEQRYIRDRLADVGVMVWIGLNHLGEGWGWQWTDGSPLSLVNFTSGLSSAPLQANRQCGMYNAASGMQQWQSLPCESALPYICKKIPNNTRWAEPLENWQYRATICPDGFVSHNSFCYHVLLEPQTWENSSAACHSVGADLVSLHSLSEVELLITLLTNVSSLGAWIGLHKRDSSASVEWLDGSAVSMTLWHPQEHLQYDSSTHVCAQTNKQGTWLLIGCEEMLPAVCRTTGLVPLHPSDEWEEGCTKGWKRKGHSCYKLTDYQQTYEDAVKGYYCKAPLVTVEDRFEQAFLNSLINAAAGPESRQYWTALQDRKLTSEYSWVGPNDTSSPLRYTNWNRHQPVSAGGCVVMSGGASLGHWEVKNCRSHRAYSVCKQSVSGYQDTQTALPHIDQVAQCPPGWESNPNLLNCYKVFHDEKILMKRSWVEASAFCQALGTSLASFLHYEEEVFVKRLISTMFDGTEGRWFWVGFTKRDLRSAGAWEWSDGTPVVRSFIEDENDEDASHECAVYSDLTNRLTPQPCSSKYEWICKVPRGVQLSKPYWYNNDTEPWVFYNGAEYFLARQPSPWMYVMIACKMKAAELLSIHSRAELEFITERMKKVSESPAEWWIGLSWQSGGSVEWVDKTTYDFTNWGAVNWTDHNAGQGHCAYMSSPSGLWLLHPCSLHHNFVCKRQTISVLEIPRDPHYIGSCPKNWFYFSQKCFLLHLPDQTDKGKSWKDAESICSSFKGSLVAVENEIEQAYITMLLSGDSAGVWIGLQDESPMVWSNGKPVTYTNWSPVEPKSSVTEEFLSEADAQDEPLCTLLSNNHNFHFTGKWYVEKCSEKAYGFVCQKPQDHSKPLSSSPVTPSLDTTEYRNRTYKVVHGNMSWYSAHGACLGKDADLVSITDPHHQAYLTVLLNRLNRPHWIGLYSQDDGINYQWSDGRNNLFTHWDDTGDDFAQGDCVYMDVNGAWKRADCDMVLQGALCLVPPPKSSVISSEVDCPHSWVKFSGSCYSFESVLRRLSLEEAREHCRHRANSSDVLTIRSEEENRFVMEQLGSYGLPHQIVWLGISYDTDTDALTWLDGSPLDFSNWHFKAPDPKVLTVGTCVSARVSDGVWNLADCNNKLGFICKTRTVADGRAEVEVKPLNGLHHGLVPAAVLVAILLFAVVAGLLWFVYKRRGVIRFRRLPSLGHAYYRQTSSQASDSDGSVLIADLEPTTGE</sequence>
<dbReference type="InterPro" id="IPR018378">
    <property type="entry name" value="C-type_lectin_CS"/>
</dbReference>
<dbReference type="InterPro" id="IPR001304">
    <property type="entry name" value="C-type_lectin-like"/>
</dbReference>
<dbReference type="PROSITE" id="PS51092">
    <property type="entry name" value="FN2_2"/>
    <property type="match status" value="1"/>
</dbReference>
<dbReference type="Pfam" id="PF00040">
    <property type="entry name" value="fn2"/>
    <property type="match status" value="1"/>
</dbReference>
<comment type="subcellular location">
    <subcellularLocation>
        <location evidence="1">Membrane</location>
        <topology evidence="1">Single-pass membrane protein</topology>
    </subcellularLocation>
</comment>
<dbReference type="CDD" id="cd00037">
    <property type="entry name" value="CLECT"/>
    <property type="match status" value="8"/>
</dbReference>
<evidence type="ECO:0000259" key="15">
    <source>
        <dbReference type="PROSITE" id="PS51092"/>
    </source>
</evidence>
<feature type="transmembrane region" description="Helical" evidence="12">
    <location>
        <begin position="1412"/>
        <end position="1435"/>
    </location>
</feature>
<evidence type="ECO:0000256" key="11">
    <source>
        <dbReference type="PROSITE-ProRule" id="PRU00479"/>
    </source>
</evidence>
<dbReference type="PRINTS" id="PR00013">
    <property type="entry name" value="FNTYPEII"/>
</dbReference>
<evidence type="ECO:0000256" key="7">
    <source>
        <dbReference type="ARBA" id="ARBA00023136"/>
    </source>
</evidence>
<dbReference type="InterPro" id="IPR036943">
    <property type="entry name" value="FN_type2_sf"/>
</dbReference>
<dbReference type="GO" id="GO:0016020">
    <property type="term" value="C:membrane"/>
    <property type="evidence" value="ECO:0007669"/>
    <property type="project" value="UniProtKB-SubCell"/>
</dbReference>
<dbReference type="Proteomes" id="UP000694580">
    <property type="component" value="Chromosome 5"/>
</dbReference>
<protein>
    <recommendedName>
        <fullName evidence="18">Secretory phospholipase A2 receptor</fullName>
    </recommendedName>
</protein>
<keyword evidence="3 12" id="KW-0812">Transmembrane</keyword>
<evidence type="ECO:0000313" key="17">
    <source>
        <dbReference type="Proteomes" id="UP000694580"/>
    </source>
</evidence>
<keyword evidence="2" id="KW-0254">Endocytosis</keyword>
<name>A0AAY4BXV6_9TELE</name>
<feature type="domain" description="C-type lectin" evidence="14">
    <location>
        <begin position="686"/>
        <end position="807"/>
    </location>
</feature>
<evidence type="ECO:0000259" key="14">
    <source>
        <dbReference type="PROSITE" id="PS50041"/>
    </source>
</evidence>
<gene>
    <name evidence="16" type="primary">PLA2R1</name>
</gene>
<feature type="disulfide bond" evidence="11">
    <location>
        <begin position="183"/>
        <end position="209"/>
    </location>
</feature>
<feature type="domain" description="C-type lectin" evidence="14">
    <location>
        <begin position="241"/>
        <end position="360"/>
    </location>
</feature>
<dbReference type="SUPFAM" id="SSF56436">
    <property type="entry name" value="C-type lectin-like"/>
    <property type="match status" value="8"/>
</dbReference>
<dbReference type="InterPro" id="IPR050111">
    <property type="entry name" value="C-type_lectin/snaclec_domain"/>
</dbReference>
<keyword evidence="5" id="KW-0677">Repeat</keyword>
<evidence type="ECO:0000256" key="1">
    <source>
        <dbReference type="ARBA" id="ARBA00004167"/>
    </source>
</evidence>
<dbReference type="Pfam" id="PF24562">
    <property type="entry name" value="CysR_MRC2_N"/>
    <property type="match status" value="1"/>
</dbReference>
<reference evidence="16" key="2">
    <citation type="submission" date="2025-08" db="UniProtKB">
        <authorList>
            <consortium name="Ensembl"/>
        </authorList>
    </citation>
    <scope>IDENTIFICATION</scope>
</reference>
<dbReference type="Gene3D" id="3.10.100.10">
    <property type="entry name" value="Mannose-Binding Protein A, subunit A"/>
    <property type="match status" value="8"/>
</dbReference>
<evidence type="ECO:0000256" key="12">
    <source>
        <dbReference type="SAM" id="Phobius"/>
    </source>
</evidence>
<evidence type="ECO:0000313" key="16">
    <source>
        <dbReference type="Ensembl" id="ENSDCDP00010025041.1"/>
    </source>
</evidence>
<organism evidence="16 17">
    <name type="scientific">Denticeps clupeoides</name>
    <name type="common">denticle herring</name>
    <dbReference type="NCBI Taxonomy" id="299321"/>
    <lineage>
        <taxon>Eukaryota</taxon>
        <taxon>Metazoa</taxon>
        <taxon>Chordata</taxon>
        <taxon>Craniata</taxon>
        <taxon>Vertebrata</taxon>
        <taxon>Euteleostomi</taxon>
        <taxon>Actinopterygii</taxon>
        <taxon>Neopterygii</taxon>
        <taxon>Teleostei</taxon>
        <taxon>Clupei</taxon>
        <taxon>Clupeiformes</taxon>
        <taxon>Denticipitoidei</taxon>
        <taxon>Denticipitidae</taxon>
        <taxon>Denticeps</taxon>
    </lineage>
</organism>
<evidence type="ECO:0008006" key="18">
    <source>
        <dbReference type="Google" id="ProtNLM"/>
    </source>
</evidence>
<dbReference type="FunFam" id="2.10.10.10:FF:000001">
    <property type="entry name" value="Fibronectin 1a isoform 1"/>
    <property type="match status" value="1"/>
</dbReference>
<dbReference type="SUPFAM" id="SSF50370">
    <property type="entry name" value="Ricin B-like lectins"/>
    <property type="match status" value="1"/>
</dbReference>
<feature type="domain" description="C-type lectin" evidence="14">
    <location>
        <begin position="830"/>
        <end position="948"/>
    </location>
</feature>
<evidence type="ECO:0000256" key="3">
    <source>
        <dbReference type="ARBA" id="ARBA00022692"/>
    </source>
</evidence>
<evidence type="ECO:0000256" key="2">
    <source>
        <dbReference type="ARBA" id="ARBA00022583"/>
    </source>
</evidence>
<dbReference type="PROSITE" id="PS00023">
    <property type="entry name" value="FN2_1"/>
    <property type="match status" value="1"/>
</dbReference>
<keyword evidence="10" id="KW-0325">Glycoprotein</keyword>
<dbReference type="InterPro" id="IPR016187">
    <property type="entry name" value="CTDL_fold"/>
</dbReference>
<accession>A0AAY4BXV6</accession>
<dbReference type="Pfam" id="PF00059">
    <property type="entry name" value="Lectin_C"/>
    <property type="match status" value="8"/>
</dbReference>
<dbReference type="GeneTree" id="ENSGT01050000244842"/>
<keyword evidence="8 11" id="KW-1015">Disulfide bond</keyword>
<dbReference type="GeneID" id="114790070"/>
<dbReference type="PANTHER" id="PTHR22803">
    <property type="entry name" value="MANNOSE, PHOSPHOLIPASE, LECTIN RECEPTOR RELATED"/>
    <property type="match status" value="1"/>
</dbReference>
<evidence type="ECO:0000256" key="13">
    <source>
        <dbReference type="SAM" id="SignalP"/>
    </source>
</evidence>
<dbReference type="GO" id="GO:0006897">
    <property type="term" value="P:endocytosis"/>
    <property type="evidence" value="ECO:0007669"/>
    <property type="project" value="UniProtKB-KW"/>
</dbReference>
<keyword evidence="9" id="KW-0675">Receptor</keyword>
<feature type="domain" description="C-type lectin" evidence="14">
    <location>
        <begin position="1266"/>
        <end position="1389"/>
    </location>
</feature>
<keyword evidence="6 12" id="KW-1133">Transmembrane helix</keyword>
<dbReference type="InterPro" id="IPR000562">
    <property type="entry name" value="FN_type2_dom"/>
</dbReference>
<feature type="domain" description="C-type lectin" evidence="14">
    <location>
        <begin position="529"/>
        <end position="647"/>
    </location>
</feature>
<dbReference type="RefSeq" id="XP_028835602.1">
    <property type="nucleotide sequence ID" value="XM_028979769.1"/>
</dbReference>
<dbReference type="InterPro" id="IPR016186">
    <property type="entry name" value="C-type_lectin-like/link_sf"/>
</dbReference>
<proteinExistence type="predicted"/>
<evidence type="ECO:0000256" key="5">
    <source>
        <dbReference type="ARBA" id="ARBA00022737"/>
    </source>
</evidence>
<dbReference type="PROSITE" id="PS50231">
    <property type="entry name" value="RICIN_B_LECTIN"/>
    <property type="match status" value="1"/>
</dbReference>
<dbReference type="SMART" id="SM00034">
    <property type="entry name" value="CLECT"/>
    <property type="match status" value="8"/>
</dbReference>
<dbReference type="PROSITE" id="PS50041">
    <property type="entry name" value="C_TYPE_LECTIN_2"/>
    <property type="match status" value="8"/>
</dbReference>
<reference evidence="16 17" key="1">
    <citation type="submission" date="2020-06" db="EMBL/GenBank/DDBJ databases">
        <authorList>
            <consortium name="Wellcome Sanger Institute Data Sharing"/>
        </authorList>
    </citation>
    <scope>NUCLEOTIDE SEQUENCE [LARGE SCALE GENOMIC DNA]</scope>
</reference>
<evidence type="ECO:0000256" key="6">
    <source>
        <dbReference type="ARBA" id="ARBA00022989"/>
    </source>
</evidence>
<evidence type="ECO:0000256" key="10">
    <source>
        <dbReference type="ARBA" id="ARBA00023180"/>
    </source>
</evidence>
<feature type="signal peptide" evidence="13">
    <location>
        <begin position="1"/>
        <end position="27"/>
    </location>
</feature>
<reference evidence="16" key="3">
    <citation type="submission" date="2025-09" db="UniProtKB">
        <authorList>
            <consortium name="Ensembl"/>
        </authorList>
    </citation>
    <scope>IDENTIFICATION</scope>
</reference>
<dbReference type="Gene3D" id="2.10.10.10">
    <property type="entry name" value="Fibronectin, type II, collagen-binding"/>
    <property type="match status" value="1"/>
</dbReference>